<feature type="chain" id="PRO_5026117583" description="ribonuclease H" evidence="3">
    <location>
        <begin position="34"/>
        <end position="208"/>
    </location>
</feature>
<dbReference type="GO" id="GO:0008233">
    <property type="term" value="F:peptidase activity"/>
    <property type="evidence" value="ECO:0007669"/>
    <property type="project" value="UniProtKB-KW"/>
</dbReference>
<evidence type="ECO:0000259" key="4">
    <source>
        <dbReference type="Pfam" id="PF00078"/>
    </source>
</evidence>
<dbReference type="Pfam" id="PF17919">
    <property type="entry name" value="RT_RNaseH_2"/>
    <property type="match status" value="1"/>
</dbReference>
<keyword evidence="7" id="KW-1185">Reference proteome</keyword>
<keyword evidence="3" id="KW-0732">Signal</keyword>
<dbReference type="InterPro" id="IPR043128">
    <property type="entry name" value="Rev_trsase/Diguanyl_cyclase"/>
</dbReference>
<dbReference type="AlphaFoldDB" id="A0A6G0IEF2"/>
<dbReference type="InterPro" id="IPR000477">
    <property type="entry name" value="RT_dom"/>
</dbReference>
<evidence type="ECO:0000259" key="5">
    <source>
        <dbReference type="Pfam" id="PF17919"/>
    </source>
</evidence>
<name>A0A6G0IEF2_LARCR</name>
<dbReference type="Gene3D" id="3.30.70.270">
    <property type="match status" value="2"/>
</dbReference>
<dbReference type="PANTHER" id="PTHR33064">
    <property type="entry name" value="POL PROTEIN"/>
    <property type="match status" value="1"/>
</dbReference>
<feature type="domain" description="Reverse transcriptase/retrotransposon-derived protein RNase H-like" evidence="5">
    <location>
        <begin position="147"/>
        <end position="187"/>
    </location>
</feature>
<keyword evidence="6" id="KW-0378">Hydrolase</keyword>
<organism evidence="6 7">
    <name type="scientific">Larimichthys crocea</name>
    <name type="common">Large yellow croaker</name>
    <name type="synonym">Pseudosciaena crocea</name>
    <dbReference type="NCBI Taxonomy" id="215358"/>
    <lineage>
        <taxon>Eukaryota</taxon>
        <taxon>Metazoa</taxon>
        <taxon>Chordata</taxon>
        <taxon>Craniata</taxon>
        <taxon>Vertebrata</taxon>
        <taxon>Euteleostomi</taxon>
        <taxon>Actinopterygii</taxon>
        <taxon>Neopterygii</taxon>
        <taxon>Teleostei</taxon>
        <taxon>Neoteleostei</taxon>
        <taxon>Acanthomorphata</taxon>
        <taxon>Eupercaria</taxon>
        <taxon>Sciaenidae</taxon>
        <taxon>Larimichthys</taxon>
    </lineage>
</organism>
<gene>
    <name evidence="6" type="ORF">D5F01_LYC11357</name>
</gene>
<evidence type="ECO:0000256" key="1">
    <source>
        <dbReference type="ARBA" id="ARBA00010879"/>
    </source>
</evidence>
<dbReference type="Proteomes" id="UP000424527">
    <property type="component" value="Unassembled WGS sequence"/>
</dbReference>
<dbReference type="InterPro" id="IPR051320">
    <property type="entry name" value="Viral_Replic_Matur_Polypro"/>
</dbReference>
<dbReference type="EC" id="3.1.26.4" evidence="2"/>
<dbReference type="InterPro" id="IPR041577">
    <property type="entry name" value="RT_RNaseH_2"/>
</dbReference>
<dbReference type="Pfam" id="PF00078">
    <property type="entry name" value="RVT_1"/>
    <property type="match status" value="1"/>
</dbReference>
<dbReference type="InterPro" id="IPR043502">
    <property type="entry name" value="DNA/RNA_pol_sf"/>
</dbReference>
<dbReference type="PANTHER" id="PTHR33064:SF37">
    <property type="entry name" value="RIBONUCLEASE H"/>
    <property type="match status" value="1"/>
</dbReference>
<dbReference type="EMBL" id="REGW02000011">
    <property type="protein sequence ID" value="KAE8289651.1"/>
    <property type="molecule type" value="Genomic_DNA"/>
</dbReference>
<keyword evidence="6" id="KW-0645">Protease</keyword>
<protein>
    <recommendedName>
        <fullName evidence="2">ribonuclease H</fullName>
        <ecNumber evidence="2">3.1.26.4</ecNumber>
    </recommendedName>
</protein>
<feature type="domain" description="Reverse transcriptase" evidence="4">
    <location>
        <begin position="34"/>
        <end position="83"/>
    </location>
</feature>
<comment type="caution">
    <text evidence="6">The sequence shown here is derived from an EMBL/GenBank/DDBJ whole genome shotgun (WGS) entry which is preliminary data.</text>
</comment>
<reference evidence="6 7" key="1">
    <citation type="submission" date="2019-07" db="EMBL/GenBank/DDBJ databases">
        <title>Chromosome genome assembly for large yellow croaker.</title>
        <authorList>
            <person name="Xiao S."/>
        </authorList>
    </citation>
    <scope>NUCLEOTIDE SEQUENCE [LARGE SCALE GENOMIC DNA]</scope>
    <source>
        <strain evidence="6">JMULYC20181020</strain>
        <tissue evidence="6">Muscle</tissue>
    </source>
</reference>
<evidence type="ECO:0000313" key="6">
    <source>
        <dbReference type="EMBL" id="KAE8289651.1"/>
    </source>
</evidence>
<comment type="similarity">
    <text evidence="1">Belongs to the beta type-B retroviral polymerase family. HERV class-II K(HML-2) pol subfamily.</text>
</comment>
<dbReference type="SUPFAM" id="SSF56672">
    <property type="entry name" value="DNA/RNA polymerases"/>
    <property type="match status" value="1"/>
</dbReference>
<dbReference type="FunFam" id="3.30.70.270:FF:000020">
    <property type="entry name" value="Transposon Tf2-6 polyprotein-like Protein"/>
    <property type="match status" value="1"/>
</dbReference>
<evidence type="ECO:0000313" key="7">
    <source>
        <dbReference type="Proteomes" id="UP000424527"/>
    </source>
</evidence>
<accession>A0A6G0IEF2</accession>
<sequence length="208" mass="23108">MNMSGTMPNMQMINSLHGLVTLFTLLMVNPGNPLDDIIIFSSSWEQHSYDVQAVLDKLRNAGLSVNMKKSKLFRTSLKFLGHIVSATGVNVDPDNIEAVQNFPAPTNLKALQRLLGMAWWYHRFVTNFSQIAEPLNALKKKGAKFSWSPACQTAFITLKNNLAKPPVLGHPNINVPFVVYTNASEIGQVCACPKIQLWNPRKSTKPST</sequence>
<proteinExistence type="inferred from homology"/>
<dbReference type="GO" id="GO:0006508">
    <property type="term" value="P:proteolysis"/>
    <property type="evidence" value="ECO:0007669"/>
    <property type="project" value="UniProtKB-KW"/>
</dbReference>
<dbReference type="GO" id="GO:0004523">
    <property type="term" value="F:RNA-DNA hybrid ribonuclease activity"/>
    <property type="evidence" value="ECO:0007669"/>
    <property type="project" value="UniProtKB-EC"/>
</dbReference>
<evidence type="ECO:0000256" key="3">
    <source>
        <dbReference type="SAM" id="SignalP"/>
    </source>
</evidence>
<feature type="signal peptide" evidence="3">
    <location>
        <begin position="1"/>
        <end position="33"/>
    </location>
</feature>
<evidence type="ECO:0000256" key="2">
    <source>
        <dbReference type="ARBA" id="ARBA00012180"/>
    </source>
</evidence>